<dbReference type="EMBL" id="JAQJAE010000005">
    <property type="protein sequence ID" value="KAJ5593731.1"/>
    <property type="molecule type" value="Genomic_DNA"/>
</dbReference>
<dbReference type="InterPro" id="IPR038233">
    <property type="entry name" value="Colicin_D/E5_nuclease"/>
</dbReference>
<dbReference type="AlphaFoldDB" id="A0AAD6GVU9"/>
<dbReference type="RefSeq" id="XP_056750357.1">
    <property type="nucleotide sequence ID" value="XM_056901689.1"/>
</dbReference>
<reference evidence="2" key="1">
    <citation type="journal article" date="2023" name="IMA Fungus">
        <title>Comparative genomic study of the Penicillium genus elucidates a diverse pangenome and 15 lateral gene transfer events.</title>
        <authorList>
            <person name="Petersen C."/>
            <person name="Sorensen T."/>
            <person name="Nielsen M.R."/>
            <person name="Sondergaard T.E."/>
            <person name="Sorensen J.L."/>
            <person name="Fitzpatrick D.A."/>
            <person name="Frisvad J.C."/>
            <person name="Nielsen K.L."/>
        </authorList>
    </citation>
    <scope>NUCLEOTIDE SEQUENCE</scope>
    <source>
        <strain evidence="2">IBT 12815</strain>
    </source>
</reference>
<organism evidence="2 3">
    <name type="scientific">Penicillium hordei</name>
    <dbReference type="NCBI Taxonomy" id="40994"/>
    <lineage>
        <taxon>Eukaryota</taxon>
        <taxon>Fungi</taxon>
        <taxon>Dikarya</taxon>
        <taxon>Ascomycota</taxon>
        <taxon>Pezizomycotina</taxon>
        <taxon>Eurotiomycetes</taxon>
        <taxon>Eurotiomycetidae</taxon>
        <taxon>Eurotiales</taxon>
        <taxon>Aspergillaceae</taxon>
        <taxon>Penicillium</taxon>
    </lineage>
</organism>
<dbReference type="Gene3D" id="3.10.450.200">
    <property type="match status" value="1"/>
</dbReference>
<sequence>MAFDPTSVTYPTGNLQHMFDRHKGDWGFAGRNWNNQTKVEFQAAIAQFIAAAPTILADTFSAYAGTYRGLDAWLVVDSATRKCAIIYRPGYQIWSGWILSLAQFTYATTPPYALGGGALTVFGDILENIIKTESHNELDKLTNKFLDTYKVHGTERYDEASEKSLIDFFAVLDNYIPPNMVAVVTPQASHIQSLDEVKRRANHTLAVLEKNVL</sequence>
<dbReference type="InterPro" id="IPR037178">
    <property type="entry name" value="ColicinD_C_sf"/>
</dbReference>
<evidence type="ECO:0000259" key="1">
    <source>
        <dbReference type="Pfam" id="PF11429"/>
    </source>
</evidence>
<reference evidence="2" key="2">
    <citation type="submission" date="2023-01" db="EMBL/GenBank/DDBJ databases">
        <authorList>
            <person name="Petersen C."/>
        </authorList>
    </citation>
    <scope>NUCLEOTIDE SEQUENCE</scope>
    <source>
        <strain evidence="2">IBT 12815</strain>
    </source>
</reference>
<dbReference type="Pfam" id="PF11429">
    <property type="entry name" value="Colicin_D"/>
    <property type="match status" value="1"/>
</dbReference>
<evidence type="ECO:0000313" key="2">
    <source>
        <dbReference type="EMBL" id="KAJ5593731.1"/>
    </source>
</evidence>
<dbReference type="SUPFAM" id="SSF102824">
    <property type="entry name" value="Colicin D/E5 nuclease domain"/>
    <property type="match status" value="1"/>
</dbReference>
<comment type="caution">
    <text evidence="2">The sequence shown here is derived from an EMBL/GenBank/DDBJ whole genome shotgun (WGS) entry which is preliminary data.</text>
</comment>
<proteinExistence type="predicted"/>
<feature type="domain" description="Colicin D C-terminal" evidence="1">
    <location>
        <begin position="14"/>
        <end position="107"/>
    </location>
</feature>
<name>A0AAD6GVU9_9EURO</name>
<keyword evidence="3" id="KW-1185">Reference proteome</keyword>
<accession>A0AAD6GVU9</accession>
<evidence type="ECO:0000313" key="3">
    <source>
        <dbReference type="Proteomes" id="UP001213799"/>
    </source>
</evidence>
<dbReference type="GeneID" id="81591931"/>
<gene>
    <name evidence="2" type="ORF">N7537_010635</name>
</gene>
<dbReference type="GO" id="GO:0004540">
    <property type="term" value="F:RNA nuclease activity"/>
    <property type="evidence" value="ECO:0007669"/>
    <property type="project" value="InterPro"/>
</dbReference>
<dbReference type="Proteomes" id="UP001213799">
    <property type="component" value="Unassembled WGS sequence"/>
</dbReference>
<dbReference type="InterPro" id="IPR024440">
    <property type="entry name" value="ColicinD_C"/>
</dbReference>
<protein>
    <recommendedName>
        <fullName evidence="1">Colicin D C-terminal domain-containing protein</fullName>
    </recommendedName>
</protein>